<sequence>MTDDREVPEIRRLGLEPTDLDGHTIEELADYLDAGRTPRDRSIEESPGCQLALDALQRLHGLGSELLDAETAAEPEVDPTWVERVLSGIAMDARAGRRIPFASEEPDTDLGITEGAVRGLIRAAEAAVPGLLIGRCRFTGDVTAAGAPIRIEIDASAVHGQSIPAVADRLRDEVDRALRTHTELNVTAIDIAIRDIREVPTWTEEKP</sequence>
<gene>
    <name evidence="2" type="ORF">F6A08_14555</name>
</gene>
<organism evidence="2 3">
    <name type="scientific">Microbacterium algeriense</name>
    <dbReference type="NCBI Taxonomy" id="2615184"/>
    <lineage>
        <taxon>Bacteria</taxon>
        <taxon>Bacillati</taxon>
        <taxon>Actinomycetota</taxon>
        <taxon>Actinomycetes</taxon>
        <taxon>Micrococcales</taxon>
        <taxon>Microbacteriaceae</taxon>
        <taxon>Microbacterium</taxon>
    </lineage>
</organism>
<dbReference type="Pfam" id="PF03780">
    <property type="entry name" value="Asp23"/>
    <property type="match status" value="1"/>
</dbReference>
<comment type="similarity">
    <text evidence="1">Belongs to the asp23 family.</text>
</comment>
<dbReference type="RefSeq" id="WP_151459831.1">
    <property type="nucleotide sequence ID" value="NZ_WAAO01000003.1"/>
</dbReference>
<dbReference type="Proteomes" id="UP000478836">
    <property type="component" value="Unassembled WGS sequence"/>
</dbReference>
<dbReference type="EMBL" id="WAAO01000003">
    <property type="protein sequence ID" value="KAB1862254.1"/>
    <property type="molecule type" value="Genomic_DNA"/>
</dbReference>
<dbReference type="InterPro" id="IPR005531">
    <property type="entry name" value="Asp23"/>
</dbReference>
<keyword evidence="3" id="KW-1185">Reference proteome</keyword>
<proteinExistence type="inferred from homology"/>
<accession>A0ABQ6V2Y9</accession>
<reference evidence="3" key="1">
    <citation type="submission" date="2019-09" db="EMBL/GenBank/DDBJ databases">
        <title>Whole genome sequencing of Microbacterium maritypicum.</title>
        <authorList>
            <person name="Lenchi N."/>
        </authorList>
    </citation>
    <scope>NUCLEOTIDE SEQUENCE [LARGE SCALE GENOMIC DNA]</scope>
    <source>
        <strain evidence="3">G1</strain>
    </source>
</reference>
<evidence type="ECO:0000256" key="1">
    <source>
        <dbReference type="ARBA" id="ARBA00005721"/>
    </source>
</evidence>
<protein>
    <submittedName>
        <fullName evidence="2">Asp23/Gls24 family envelope stress response protein</fullName>
    </submittedName>
</protein>
<name>A0ABQ6V2Y9_9MICO</name>
<evidence type="ECO:0000313" key="2">
    <source>
        <dbReference type="EMBL" id="KAB1862254.1"/>
    </source>
</evidence>
<evidence type="ECO:0000313" key="3">
    <source>
        <dbReference type="Proteomes" id="UP000478836"/>
    </source>
</evidence>
<dbReference type="GeneID" id="77477686"/>
<comment type="caution">
    <text evidence="2">The sequence shown here is derived from an EMBL/GenBank/DDBJ whole genome shotgun (WGS) entry which is preliminary data.</text>
</comment>